<evidence type="ECO:0000313" key="3">
    <source>
        <dbReference type="EMBL" id="OGL86142.1"/>
    </source>
</evidence>
<dbReference type="PANTHER" id="PTHR33393">
    <property type="entry name" value="POLYGLUTAMINE SYNTHESIS ACCESSORY PROTEIN RV0574C-RELATED"/>
    <property type="match status" value="1"/>
</dbReference>
<proteinExistence type="inferred from homology"/>
<dbReference type="Gene3D" id="3.60.21.10">
    <property type="match status" value="1"/>
</dbReference>
<protein>
    <recommendedName>
        <fullName evidence="2">Capsule synthesis protein CapA domain-containing protein</fullName>
    </recommendedName>
</protein>
<dbReference type="Pfam" id="PF09587">
    <property type="entry name" value="PGA_cap"/>
    <property type="match status" value="1"/>
</dbReference>
<dbReference type="InterPro" id="IPR052169">
    <property type="entry name" value="CW_Biosynth-Accessory"/>
</dbReference>
<dbReference type="PANTHER" id="PTHR33393:SF11">
    <property type="entry name" value="POLYGLUTAMINE SYNTHESIS ACCESSORY PROTEIN RV0574C-RELATED"/>
    <property type="match status" value="1"/>
</dbReference>
<comment type="similarity">
    <text evidence="1">Belongs to the CapA family.</text>
</comment>
<dbReference type="AlphaFoldDB" id="A0A1F7V6J2"/>
<gene>
    <name evidence="3" type="ORF">A3I40_01765</name>
</gene>
<dbReference type="CDD" id="cd07381">
    <property type="entry name" value="MPP_CapA"/>
    <property type="match status" value="1"/>
</dbReference>
<dbReference type="STRING" id="1802407.A3I40_01765"/>
<dbReference type="Proteomes" id="UP000178723">
    <property type="component" value="Unassembled WGS sequence"/>
</dbReference>
<feature type="domain" description="Capsule synthesis protein CapA" evidence="2">
    <location>
        <begin position="68"/>
        <end position="293"/>
    </location>
</feature>
<sequence length="364" mass="40374">MRRIFLVIGLGSAGSAIVTAFIFYNLQLARVASLAPMREVQTESSEPSPTNIGTVASMAAAESQPSIIIFAVGDIMLGRNVEGWMIKEGLDYPFRKVNEFFKSADLAIGNLEGPIRKKHTRTPTGSTTFNFKSEVAAELKNAGVGALSLSNNHTFDYGPQAFEETKSYLRQAGIDFFGHPHDIHDDYVLRKEIGGQKFAFIGLQDVFASMDSKKAVALIKRVAAEPNTTTIVSIHWGDEYKPIANQRQKTLAREFIDAGADVVIGHHPHVVQNVELYKGRPIFYSLGNFIFDQYFSKETQEGLAIGLEFKGASLRIRLYPVDIIKSQPVLMEDFRAREWLKALSSRSEKALSEPIREGIIVTSL</sequence>
<reference evidence="3 4" key="1">
    <citation type="journal article" date="2016" name="Nat. Commun.">
        <title>Thousands of microbial genomes shed light on interconnected biogeochemical processes in an aquifer system.</title>
        <authorList>
            <person name="Anantharaman K."/>
            <person name="Brown C.T."/>
            <person name="Hug L.A."/>
            <person name="Sharon I."/>
            <person name="Castelle C.J."/>
            <person name="Probst A.J."/>
            <person name="Thomas B.C."/>
            <person name="Singh A."/>
            <person name="Wilkins M.J."/>
            <person name="Karaoz U."/>
            <person name="Brodie E.L."/>
            <person name="Williams K.H."/>
            <person name="Hubbard S.S."/>
            <person name="Banfield J.F."/>
        </authorList>
    </citation>
    <scope>NUCLEOTIDE SEQUENCE [LARGE SCALE GENOMIC DNA]</scope>
</reference>
<dbReference type="InterPro" id="IPR029052">
    <property type="entry name" value="Metallo-depent_PP-like"/>
</dbReference>
<evidence type="ECO:0000313" key="4">
    <source>
        <dbReference type="Proteomes" id="UP000178723"/>
    </source>
</evidence>
<dbReference type="SUPFAM" id="SSF56300">
    <property type="entry name" value="Metallo-dependent phosphatases"/>
    <property type="match status" value="1"/>
</dbReference>
<comment type="caution">
    <text evidence="3">The sequence shown here is derived from an EMBL/GenBank/DDBJ whole genome shotgun (WGS) entry which is preliminary data.</text>
</comment>
<dbReference type="SMART" id="SM00854">
    <property type="entry name" value="PGA_cap"/>
    <property type="match status" value="1"/>
</dbReference>
<dbReference type="InterPro" id="IPR019079">
    <property type="entry name" value="Capsule_synth_CapA"/>
</dbReference>
<name>A0A1F7V6J2_9BACT</name>
<dbReference type="EMBL" id="MGEP01000052">
    <property type="protein sequence ID" value="OGL86142.1"/>
    <property type="molecule type" value="Genomic_DNA"/>
</dbReference>
<evidence type="ECO:0000256" key="1">
    <source>
        <dbReference type="ARBA" id="ARBA00005662"/>
    </source>
</evidence>
<evidence type="ECO:0000259" key="2">
    <source>
        <dbReference type="SMART" id="SM00854"/>
    </source>
</evidence>
<accession>A0A1F7V6J2</accession>
<organism evidence="3 4">
    <name type="scientific">Candidatus Uhrbacteria bacterium RIFCSPLOWO2_02_FULL_48_12</name>
    <dbReference type="NCBI Taxonomy" id="1802407"/>
    <lineage>
        <taxon>Bacteria</taxon>
        <taxon>Candidatus Uhriibacteriota</taxon>
    </lineage>
</organism>